<dbReference type="KEGG" id="fpn:ABE65_006125"/>
<name>A0A160IKD2_9BACL</name>
<accession>A0A160IKD2</accession>
<dbReference type="STRING" id="1221500.ABE65_006125"/>
<feature type="transmembrane region" description="Helical" evidence="1">
    <location>
        <begin position="81"/>
        <end position="101"/>
    </location>
</feature>
<dbReference type="RefSeq" id="WP_066392451.1">
    <property type="nucleotide sequence ID" value="NZ_CP015378.1"/>
</dbReference>
<evidence type="ECO:0000256" key="1">
    <source>
        <dbReference type="SAM" id="Phobius"/>
    </source>
</evidence>
<evidence type="ECO:0008006" key="4">
    <source>
        <dbReference type="Google" id="ProtNLM"/>
    </source>
</evidence>
<dbReference type="AlphaFoldDB" id="A0A160IKD2"/>
<reference evidence="2 3" key="1">
    <citation type="submission" date="2016-04" db="EMBL/GenBank/DDBJ databases">
        <title>Complete genome sequence of Fictibacillus phosphorivorans G25-29, a strain toxic to nematodes.</title>
        <authorList>
            <person name="Zheng Z."/>
        </authorList>
    </citation>
    <scope>NUCLEOTIDE SEQUENCE [LARGE SCALE GENOMIC DNA]</scope>
    <source>
        <strain evidence="2 3">G25-29</strain>
    </source>
</reference>
<keyword evidence="1" id="KW-0472">Membrane</keyword>
<gene>
    <name evidence="2" type="ORF">ABE65_006125</name>
</gene>
<sequence>MKHFISCIVTVFLLLVINFVVANLLGVAFIDTSLFVGLIFALTIRFFTSKGGLSSNMVRMQAQAMTGIKVEEEKATFKPSYPYYTAVIYTLVSFISIFVYYKDYFI</sequence>
<dbReference type="Proteomes" id="UP000076623">
    <property type="component" value="Chromosome"/>
</dbReference>
<proteinExistence type="predicted"/>
<organism evidence="2 3">
    <name type="scientific">Fictibacillus phosphorivorans</name>
    <dbReference type="NCBI Taxonomy" id="1221500"/>
    <lineage>
        <taxon>Bacteria</taxon>
        <taxon>Bacillati</taxon>
        <taxon>Bacillota</taxon>
        <taxon>Bacilli</taxon>
        <taxon>Bacillales</taxon>
        <taxon>Fictibacillaceae</taxon>
        <taxon>Fictibacillus</taxon>
    </lineage>
</organism>
<dbReference type="EMBL" id="CP015378">
    <property type="protein sequence ID" value="ANC76401.1"/>
    <property type="molecule type" value="Genomic_DNA"/>
</dbReference>
<keyword evidence="1" id="KW-0812">Transmembrane</keyword>
<keyword evidence="1" id="KW-1133">Transmembrane helix</keyword>
<keyword evidence="3" id="KW-1185">Reference proteome</keyword>
<evidence type="ECO:0000313" key="3">
    <source>
        <dbReference type="Proteomes" id="UP000076623"/>
    </source>
</evidence>
<feature type="transmembrane region" description="Helical" evidence="1">
    <location>
        <begin position="32"/>
        <end position="48"/>
    </location>
</feature>
<protein>
    <recommendedName>
        <fullName evidence="4">DUF3899 domain-containing protein</fullName>
    </recommendedName>
</protein>
<evidence type="ECO:0000313" key="2">
    <source>
        <dbReference type="EMBL" id="ANC76401.1"/>
    </source>
</evidence>